<dbReference type="RefSeq" id="WP_345028245.1">
    <property type="nucleotide sequence ID" value="NZ_BAABEY010000018.1"/>
</dbReference>
<dbReference type="EMBL" id="BAABEY010000018">
    <property type="protein sequence ID" value="GAA4438202.1"/>
    <property type="molecule type" value="Genomic_DNA"/>
</dbReference>
<comment type="similarity">
    <text evidence="2">Belongs to the SusD family.</text>
</comment>
<feature type="chain" id="PRO_5047361991" evidence="6">
    <location>
        <begin position="25"/>
        <end position="600"/>
    </location>
</feature>
<keyword evidence="4" id="KW-0472">Membrane</keyword>
<evidence type="ECO:0000259" key="7">
    <source>
        <dbReference type="Pfam" id="PF07980"/>
    </source>
</evidence>
<evidence type="ECO:0000256" key="1">
    <source>
        <dbReference type="ARBA" id="ARBA00004442"/>
    </source>
</evidence>
<gene>
    <name evidence="9" type="ORF">GCM10023091_18520</name>
</gene>
<dbReference type="PROSITE" id="PS51257">
    <property type="entry name" value="PROKAR_LIPOPROTEIN"/>
    <property type="match status" value="1"/>
</dbReference>
<evidence type="ECO:0000313" key="10">
    <source>
        <dbReference type="Proteomes" id="UP001501508"/>
    </source>
</evidence>
<dbReference type="Pfam" id="PF07980">
    <property type="entry name" value="SusD_RagB"/>
    <property type="match status" value="1"/>
</dbReference>
<dbReference type="Pfam" id="PF14322">
    <property type="entry name" value="SusD-like_3"/>
    <property type="match status" value="1"/>
</dbReference>
<feature type="signal peptide" evidence="6">
    <location>
        <begin position="1"/>
        <end position="24"/>
    </location>
</feature>
<feature type="domain" description="SusD-like N-terminal" evidence="8">
    <location>
        <begin position="110"/>
        <end position="230"/>
    </location>
</feature>
<name>A0ABP8LWK7_9BACT</name>
<dbReference type="InterPro" id="IPR033985">
    <property type="entry name" value="SusD-like_N"/>
</dbReference>
<dbReference type="SUPFAM" id="SSF48452">
    <property type="entry name" value="TPR-like"/>
    <property type="match status" value="1"/>
</dbReference>
<dbReference type="Gene3D" id="1.25.40.390">
    <property type="match status" value="1"/>
</dbReference>
<protein>
    <submittedName>
        <fullName evidence="9">RagB/SusD family nutrient uptake outer membrane protein</fullName>
    </submittedName>
</protein>
<reference evidence="10" key="1">
    <citation type="journal article" date="2019" name="Int. J. Syst. Evol. Microbiol.">
        <title>The Global Catalogue of Microorganisms (GCM) 10K type strain sequencing project: providing services to taxonomists for standard genome sequencing and annotation.</title>
        <authorList>
            <consortium name="The Broad Institute Genomics Platform"/>
            <consortium name="The Broad Institute Genome Sequencing Center for Infectious Disease"/>
            <person name="Wu L."/>
            <person name="Ma J."/>
        </authorList>
    </citation>
    <scope>NUCLEOTIDE SEQUENCE [LARGE SCALE GENOMIC DNA]</scope>
    <source>
        <strain evidence="10">JCM 31920</strain>
    </source>
</reference>
<keyword evidence="3 6" id="KW-0732">Signal</keyword>
<dbReference type="InterPro" id="IPR012944">
    <property type="entry name" value="SusD_RagB_dom"/>
</dbReference>
<evidence type="ECO:0000256" key="5">
    <source>
        <dbReference type="ARBA" id="ARBA00023237"/>
    </source>
</evidence>
<dbReference type="InterPro" id="IPR011990">
    <property type="entry name" value="TPR-like_helical_dom_sf"/>
</dbReference>
<accession>A0ABP8LWK7</accession>
<evidence type="ECO:0000313" key="9">
    <source>
        <dbReference type="EMBL" id="GAA4438202.1"/>
    </source>
</evidence>
<feature type="domain" description="RagB/SusD" evidence="7">
    <location>
        <begin position="276"/>
        <end position="598"/>
    </location>
</feature>
<dbReference type="Proteomes" id="UP001501508">
    <property type="component" value="Unassembled WGS sequence"/>
</dbReference>
<keyword evidence="5" id="KW-0998">Cell outer membrane</keyword>
<proteinExistence type="inferred from homology"/>
<evidence type="ECO:0000259" key="8">
    <source>
        <dbReference type="Pfam" id="PF14322"/>
    </source>
</evidence>
<organism evidence="9 10">
    <name type="scientific">Ravibacter arvi</name>
    <dbReference type="NCBI Taxonomy" id="2051041"/>
    <lineage>
        <taxon>Bacteria</taxon>
        <taxon>Pseudomonadati</taxon>
        <taxon>Bacteroidota</taxon>
        <taxon>Cytophagia</taxon>
        <taxon>Cytophagales</taxon>
        <taxon>Spirosomataceae</taxon>
        <taxon>Ravibacter</taxon>
    </lineage>
</organism>
<comment type="caution">
    <text evidence="9">The sequence shown here is derived from an EMBL/GenBank/DDBJ whole genome shotgun (WGS) entry which is preliminary data.</text>
</comment>
<keyword evidence="10" id="KW-1185">Reference proteome</keyword>
<comment type="subcellular location">
    <subcellularLocation>
        <location evidence="1">Cell outer membrane</location>
    </subcellularLocation>
</comment>
<evidence type="ECO:0000256" key="6">
    <source>
        <dbReference type="SAM" id="SignalP"/>
    </source>
</evidence>
<evidence type="ECO:0000256" key="3">
    <source>
        <dbReference type="ARBA" id="ARBA00022729"/>
    </source>
</evidence>
<evidence type="ECO:0000256" key="2">
    <source>
        <dbReference type="ARBA" id="ARBA00006275"/>
    </source>
</evidence>
<evidence type="ECO:0000256" key="4">
    <source>
        <dbReference type="ARBA" id="ARBA00023136"/>
    </source>
</evidence>
<sequence length="600" mass="66220">MSIYKFSIKSLAVAALLSVATSCSDDFLDRSPKGALFSGSLANEAGVNGLLIGSYSLLNHGGTSGSGWHSGVWIFGGVASDDAHTGTEAGALQPVPEFESYIHTSATRGLNDRWKVLYAGVQRANDVLRLLPTVLANKSITETAAKQVEAEARFLRGVYHLNAALMWRNIPFVDEKISAAAGNYFVPNNQPVWPSIEADFQFAADNLTPTKSEVGRANSWAAKCFLVKTYMFQNKHQQAKPLLDDIIANGVTSNGLKYDLNKHYFDNFKPSTKHGPEQVFAVMHSVNDGAGGQRGNNPSGEANAGPYGGPFPTYGFYQPSFTLVNSYKTDAATGLPLINTFNDSDIKHDLGIQSSQPFEPYKGTLDSRLDWTVGRRGIPYLDWGINPGLSWVRQQSVGGPYLHIKFANPQSEPGGREVQSTANTYNLIRFADVLLWAAEVEVEVGTLQQAEIYVNRVRARAANPETWVKKYIDNSDPLKGVTNEPAANYKVGLYTGQFAQQGKDFAREAVRFERKLELAMEHHRFFDLQRYDLAKPGYMSSLLNKYIEHEVNVPNFNHYYMVGAKFTQGRNELYPIPLEQIDLSIQNGAATLSQNPGYSK</sequence>